<sequence>MNIEKCKIQHTNAIIIGEKKENVFLFVHGQAGNKEEAIRFANIAVPLGYQVIGIDLSVMDVPWNVLPKLLEVKDFLKEHYSTISLRANSIGCWYSLLAFENEKIEQALFVSPILDMKRFVEGMEEKDEQYYEWVVLHQIANWSNKTYILRAEKDLVVSDKVNETFINQFMCDVVTLKDSEHWLHTPEQLSSLRKWEESVLKQQIERT</sequence>
<dbReference type="SUPFAM" id="SSF53474">
    <property type="entry name" value="alpha/beta-Hydrolases"/>
    <property type="match status" value="1"/>
</dbReference>
<evidence type="ECO:0000313" key="2">
    <source>
        <dbReference type="Proteomes" id="UP001487296"/>
    </source>
</evidence>
<evidence type="ECO:0008006" key="3">
    <source>
        <dbReference type="Google" id="ProtNLM"/>
    </source>
</evidence>
<gene>
    <name evidence="1" type="ORF">AAAT34_11990</name>
</gene>
<dbReference type="Proteomes" id="UP001487296">
    <property type="component" value="Unassembled WGS sequence"/>
</dbReference>
<name>A0ABV1FTL0_9BACT</name>
<dbReference type="InterPro" id="IPR029058">
    <property type="entry name" value="AB_hydrolase_fold"/>
</dbReference>
<comment type="caution">
    <text evidence="1">The sequence shown here is derived from an EMBL/GenBank/DDBJ whole genome shotgun (WGS) entry which is preliminary data.</text>
</comment>
<dbReference type="RefSeq" id="WP_094402516.1">
    <property type="nucleotide sequence ID" value="NZ_JAHKBE010000081.1"/>
</dbReference>
<reference evidence="1 2" key="1">
    <citation type="submission" date="2024-04" db="EMBL/GenBank/DDBJ databases">
        <title>Human intestinal bacterial collection.</title>
        <authorList>
            <person name="Pauvert C."/>
            <person name="Hitch T.C.A."/>
            <person name="Clavel T."/>
        </authorList>
    </citation>
    <scope>NUCLEOTIDE SEQUENCE [LARGE SCALE GENOMIC DNA]</scope>
    <source>
        <strain evidence="1 2">CLA-AA-H145</strain>
    </source>
</reference>
<accession>A0ABV1FTL0</accession>
<protein>
    <recommendedName>
        <fullName evidence="3">Alpha/beta hydrolase</fullName>
    </recommendedName>
</protein>
<dbReference type="Gene3D" id="3.40.50.1820">
    <property type="entry name" value="alpha/beta hydrolase"/>
    <property type="match status" value="1"/>
</dbReference>
<organism evidence="1 2">
    <name type="scientific">Hallella faecis</name>
    <dbReference type="NCBI Taxonomy" id="2841596"/>
    <lineage>
        <taxon>Bacteria</taxon>
        <taxon>Pseudomonadati</taxon>
        <taxon>Bacteroidota</taxon>
        <taxon>Bacteroidia</taxon>
        <taxon>Bacteroidales</taxon>
        <taxon>Prevotellaceae</taxon>
        <taxon>Hallella</taxon>
    </lineage>
</organism>
<dbReference type="EMBL" id="JBBNFP010000077">
    <property type="protein sequence ID" value="MEQ2487756.1"/>
    <property type="molecule type" value="Genomic_DNA"/>
</dbReference>
<evidence type="ECO:0000313" key="1">
    <source>
        <dbReference type="EMBL" id="MEQ2487756.1"/>
    </source>
</evidence>
<keyword evidence="2" id="KW-1185">Reference proteome</keyword>
<proteinExistence type="predicted"/>